<dbReference type="Proteomes" id="UP001651158">
    <property type="component" value="Unassembled WGS sequence"/>
</dbReference>
<comment type="caution">
    <text evidence="1">The sequence shown here is derived from an EMBL/GenBank/DDBJ whole genome shotgun (WGS) entry which is preliminary data.</text>
</comment>
<gene>
    <name evidence="1" type="ORF">TcWFU_009613</name>
</gene>
<dbReference type="EMBL" id="JAKROA010000006">
    <property type="protein sequence ID" value="KAL5106437.1"/>
    <property type="molecule type" value="Genomic_DNA"/>
</dbReference>
<proteinExistence type="predicted"/>
<keyword evidence="2" id="KW-1185">Reference proteome</keyword>
<organism evidence="1 2">
    <name type="scientific">Taenia crassiceps</name>
    <dbReference type="NCBI Taxonomy" id="6207"/>
    <lineage>
        <taxon>Eukaryota</taxon>
        <taxon>Metazoa</taxon>
        <taxon>Spiralia</taxon>
        <taxon>Lophotrochozoa</taxon>
        <taxon>Platyhelminthes</taxon>
        <taxon>Cestoda</taxon>
        <taxon>Eucestoda</taxon>
        <taxon>Cyclophyllidea</taxon>
        <taxon>Taeniidae</taxon>
        <taxon>Taenia</taxon>
    </lineage>
</organism>
<protein>
    <submittedName>
        <fullName evidence="1">Uncharacterized protein</fullName>
    </submittedName>
</protein>
<reference evidence="1 2" key="1">
    <citation type="journal article" date="2022" name="Front. Cell. Infect. Microbiol.">
        <title>The Genomes of Two Strains of Taenia crassiceps the Animal Model for the Study of Human Cysticercosis.</title>
        <authorList>
            <person name="Bobes R.J."/>
            <person name="Estrada K."/>
            <person name="Rios-Valencia D.G."/>
            <person name="Calderon-Gallegos A."/>
            <person name="de la Torre P."/>
            <person name="Carrero J.C."/>
            <person name="Sanchez-Flores A."/>
            <person name="Laclette J.P."/>
        </authorList>
    </citation>
    <scope>NUCLEOTIDE SEQUENCE [LARGE SCALE GENOMIC DNA]</scope>
    <source>
        <strain evidence="1">WFUcys</strain>
    </source>
</reference>
<sequence length="112" mass="12610">MDVKQYHYHHTIIDLAARVGNICDYAVLGAATLWINTATNCRLDRCGDKGDGSSRPPSGKVQMIWSAQPEVSRRYYSGFSRLLWPVNDFRRCAALQMDLIGLRISLVAPRVL</sequence>
<evidence type="ECO:0000313" key="2">
    <source>
        <dbReference type="Proteomes" id="UP001651158"/>
    </source>
</evidence>
<evidence type="ECO:0000313" key="1">
    <source>
        <dbReference type="EMBL" id="KAL5106437.1"/>
    </source>
</evidence>
<accession>A0ABR4Q9W6</accession>
<name>A0ABR4Q9W6_9CEST</name>